<dbReference type="Pfam" id="PF01547">
    <property type="entry name" value="SBP_bac_1"/>
    <property type="match status" value="1"/>
</dbReference>
<accession>A0ABZ2M510</accession>
<feature type="chain" id="PRO_5047353579" evidence="4">
    <location>
        <begin position="28"/>
        <end position="432"/>
    </location>
</feature>
<evidence type="ECO:0000256" key="2">
    <source>
        <dbReference type="ARBA" id="ARBA00022448"/>
    </source>
</evidence>
<dbReference type="EMBL" id="CP089984">
    <property type="protein sequence ID" value="WXB17146.1"/>
    <property type="molecule type" value="Genomic_DNA"/>
</dbReference>
<reference evidence="5 6" key="1">
    <citation type="submission" date="2021-12" db="EMBL/GenBank/DDBJ databases">
        <title>Discovery of the Pendulisporaceae a myxobacterial family with distinct sporulation behavior and unique specialized metabolism.</title>
        <authorList>
            <person name="Garcia R."/>
            <person name="Popoff A."/>
            <person name="Bader C.D."/>
            <person name="Loehr J."/>
            <person name="Walesch S."/>
            <person name="Walt C."/>
            <person name="Boldt J."/>
            <person name="Bunk B."/>
            <person name="Haeckl F.J.F.P.J."/>
            <person name="Gunesch A.P."/>
            <person name="Birkelbach J."/>
            <person name="Nuebel U."/>
            <person name="Pietschmann T."/>
            <person name="Bach T."/>
            <person name="Mueller R."/>
        </authorList>
    </citation>
    <scope>NUCLEOTIDE SEQUENCE [LARGE SCALE GENOMIC DNA]</scope>
    <source>
        <strain evidence="5 6">MSr11954</strain>
    </source>
</reference>
<keyword evidence="6" id="KW-1185">Reference proteome</keyword>
<sequence length="432" mass="47404">MSQSVIRLLTLALLVCISVSCRSGSSASGQNTPEPAKPPGKIRVVFKYQPLGSEPEPLRDLLADFERANPDIEVMTEVLPNASDVVHQYFLTSLEGKSREFDVFIADVVWIPEFARAGWISDISDALPPEVIKRDFLPGAAEAVIVQGKTYGAPWYVDAGLLYYRTDLVPRAPKTYEELIEFAKAARAKDPSLYGYVWQGRQYEGLVCNAYEALWGHGGKTMDNTRVLVDTKEGRAAMSYMRRLFTEGISPPSVTSAGEEDARHVFQQGRAVFMRNWPYCWGEAQKDGSPIKGKVGITTLPTVDGSPGHGALGGWQLALNANTPSWRREAALKLMTYLTSLQSGVKLAIAYGRNPSRKAAYQDADLRKSAPFVADLLPVLENAKPRPVTPYYGMLSDVLQSEFSAVVSGIRTPEASLDRAQKLLDHVTQGGS</sequence>
<evidence type="ECO:0000256" key="1">
    <source>
        <dbReference type="ARBA" id="ARBA00008520"/>
    </source>
</evidence>
<keyword evidence="2" id="KW-0813">Transport</keyword>
<dbReference type="RefSeq" id="WP_394826776.1">
    <property type="nucleotide sequence ID" value="NZ_CP089984.1"/>
</dbReference>
<dbReference type="PANTHER" id="PTHR30061">
    <property type="entry name" value="MALTOSE-BINDING PERIPLASMIC PROTEIN"/>
    <property type="match status" value="1"/>
</dbReference>
<proteinExistence type="inferred from homology"/>
<evidence type="ECO:0000313" key="5">
    <source>
        <dbReference type="EMBL" id="WXB17146.1"/>
    </source>
</evidence>
<dbReference type="Proteomes" id="UP001370348">
    <property type="component" value="Chromosome"/>
</dbReference>
<feature type="signal peptide" evidence="4">
    <location>
        <begin position="1"/>
        <end position="27"/>
    </location>
</feature>
<protein>
    <submittedName>
        <fullName evidence="5">ABC transporter substrate-binding protein</fullName>
    </submittedName>
</protein>
<organism evidence="5 6">
    <name type="scientific">Pendulispora albinea</name>
    <dbReference type="NCBI Taxonomy" id="2741071"/>
    <lineage>
        <taxon>Bacteria</taxon>
        <taxon>Pseudomonadati</taxon>
        <taxon>Myxococcota</taxon>
        <taxon>Myxococcia</taxon>
        <taxon>Myxococcales</taxon>
        <taxon>Sorangiineae</taxon>
        <taxon>Pendulisporaceae</taxon>
        <taxon>Pendulispora</taxon>
    </lineage>
</organism>
<dbReference type="Gene3D" id="3.40.190.10">
    <property type="entry name" value="Periplasmic binding protein-like II"/>
    <property type="match status" value="2"/>
</dbReference>
<gene>
    <name evidence="5" type="ORF">LZC94_07670</name>
</gene>
<dbReference type="SUPFAM" id="SSF53850">
    <property type="entry name" value="Periplasmic binding protein-like II"/>
    <property type="match status" value="1"/>
</dbReference>
<evidence type="ECO:0000313" key="6">
    <source>
        <dbReference type="Proteomes" id="UP001370348"/>
    </source>
</evidence>
<evidence type="ECO:0000256" key="3">
    <source>
        <dbReference type="ARBA" id="ARBA00022729"/>
    </source>
</evidence>
<keyword evidence="3 4" id="KW-0732">Signal</keyword>
<evidence type="ECO:0000256" key="4">
    <source>
        <dbReference type="SAM" id="SignalP"/>
    </source>
</evidence>
<dbReference type="InterPro" id="IPR006059">
    <property type="entry name" value="SBP"/>
</dbReference>
<comment type="similarity">
    <text evidence="1">Belongs to the bacterial solute-binding protein 1 family.</text>
</comment>
<dbReference type="PROSITE" id="PS51257">
    <property type="entry name" value="PROKAR_LIPOPROTEIN"/>
    <property type="match status" value="1"/>
</dbReference>
<dbReference type="CDD" id="cd14750">
    <property type="entry name" value="PBP2_TMBP"/>
    <property type="match status" value="1"/>
</dbReference>
<dbReference type="PANTHER" id="PTHR30061:SF50">
    <property type="entry name" value="MALTOSE_MALTODEXTRIN-BINDING PERIPLASMIC PROTEIN"/>
    <property type="match status" value="1"/>
</dbReference>
<name>A0ABZ2M510_9BACT</name>